<feature type="domain" description="ABC transmembrane type-1" evidence="9">
    <location>
        <begin position="24"/>
        <end position="291"/>
    </location>
</feature>
<dbReference type="SUPFAM" id="SSF90123">
    <property type="entry name" value="ABC transporter transmembrane region"/>
    <property type="match status" value="1"/>
</dbReference>
<proteinExistence type="predicted"/>
<dbReference type="InterPro" id="IPR036640">
    <property type="entry name" value="ABC1_TM_sf"/>
</dbReference>
<evidence type="ECO:0000259" key="9">
    <source>
        <dbReference type="PROSITE" id="PS50929"/>
    </source>
</evidence>
<sequence length="560" mass="58450">MSTRRDGDRLLRALIARNPAGLGLMAGTALVATAAGLLLPGALASAVDTAISGQSSWAQVLWLLTLGVSEILAEVFGIVVTARVTHTGAAWLRHRLSRHLIRLGLRSPFPEGDAISRITGDSTGAAAAPSLVVQLGSALVLSCGAIVLLALLDWRLAAVFLVSVPMAVLLARSHLRLTADDVTTYQEVSGELSARLLDAVSGLRTIAASGTAEREAERVLRPLPLLGAAGIGMWRTQARMVWRAGLLLPSVQLAVLVAAGFGVLAGRLSIGDVLAALGYTMLGMGLVGQIALLTALSKARSCATRITAVLDVPVPERGKFRLPNGAGTIEVRGVGVEDVLHDIDVTVSGGTHLAVVGPSGAGKSTLVAVLGGLRAPDRGEVLLDGVPLRCLPPEDIRAAIGHAFERPALLGATVRDAVAYGSWAGTASVERACRAAQVHDLVVRLPEGYDTPLADTPLSGGEAQRLGLARALARAPRVLALDEATGSLDTVTEARVEDAITGLLPGRTRFAVTHRATTARRADLVLWLDQGRVRALAPHLELWDDPRYRAVFTEAADEEG</sequence>
<dbReference type="GO" id="GO:0016887">
    <property type="term" value="F:ATP hydrolysis activity"/>
    <property type="evidence" value="ECO:0007669"/>
    <property type="project" value="InterPro"/>
</dbReference>
<dbReference type="SMART" id="SM00382">
    <property type="entry name" value="AAA"/>
    <property type="match status" value="1"/>
</dbReference>
<feature type="transmembrane region" description="Helical" evidence="7">
    <location>
        <begin position="126"/>
        <end position="148"/>
    </location>
</feature>
<reference evidence="11" key="1">
    <citation type="submission" date="2016-10" db="EMBL/GenBank/DDBJ databases">
        <authorList>
            <person name="Varghese N."/>
            <person name="Submissions S."/>
        </authorList>
    </citation>
    <scope>NUCLEOTIDE SEQUENCE [LARGE SCALE GENOMIC DNA]</scope>
    <source>
        <strain evidence="11">CGMCC 4.3568</strain>
    </source>
</reference>
<keyword evidence="11" id="KW-1185">Reference proteome</keyword>
<evidence type="ECO:0000256" key="7">
    <source>
        <dbReference type="SAM" id="Phobius"/>
    </source>
</evidence>
<dbReference type="InterPro" id="IPR017871">
    <property type="entry name" value="ABC_transporter-like_CS"/>
</dbReference>
<evidence type="ECO:0000256" key="1">
    <source>
        <dbReference type="ARBA" id="ARBA00004651"/>
    </source>
</evidence>
<feature type="transmembrane region" description="Helical" evidence="7">
    <location>
        <begin position="241"/>
        <end position="264"/>
    </location>
</feature>
<evidence type="ECO:0000256" key="3">
    <source>
        <dbReference type="ARBA" id="ARBA00022741"/>
    </source>
</evidence>
<feature type="domain" description="ABC transporter" evidence="8">
    <location>
        <begin position="320"/>
        <end position="555"/>
    </location>
</feature>
<protein>
    <submittedName>
        <fullName evidence="10">ATP-binding cassette, subfamily B</fullName>
    </submittedName>
</protein>
<dbReference type="Gene3D" id="3.40.50.300">
    <property type="entry name" value="P-loop containing nucleotide triphosphate hydrolases"/>
    <property type="match status" value="1"/>
</dbReference>
<dbReference type="PROSITE" id="PS00211">
    <property type="entry name" value="ABC_TRANSPORTER_1"/>
    <property type="match status" value="1"/>
</dbReference>
<dbReference type="GO" id="GO:0140359">
    <property type="term" value="F:ABC-type transporter activity"/>
    <property type="evidence" value="ECO:0007669"/>
    <property type="project" value="InterPro"/>
</dbReference>
<dbReference type="PROSITE" id="PS50929">
    <property type="entry name" value="ABC_TM1F"/>
    <property type="match status" value="1"/>
</dbReference>
<dbReference type="PANTHER" id="PTHR24221">
    <property type="entry name" value="ATP-BINDING CASSETTE SUB-FAMILY B"/>
    <property type="match status" value="1"/>
</dbReference>
<name>A0A1I0VB37_9PSEU</name>
<dbReference type="InterPro" id="IPR027417">
    <property type="entry name" value="P-loop_NTPase"/>
</dbReference>
<accession>A0A1I0VB37</accession>
<dbReference type="Pfam" id="PF00005">
    <property type="entry name" value="ABC_tran"/>
    <property type="match status" value="1"/>
</dbReference>
<feature type="transmembrane region" description="Helical" evidence="7">
    <location>
        <begin position="154"/>
        <end position="171"/>
    </location>
</feature>
<evidence type="ECO:0000313" key="10">
    <source>
        <dbReference type="EMBL" id="SFA73571.1"/>
    </source>
</evidence>
<evidence type="ECO:0000256" key="2">
    <source>
        <dbReference type="ARBA" id="ARBA00022692"/>
    </source>
</evidence>
<keyword evidence="4 10" id="KW-0067">ATP-binding</keyword>
<dbReference type="Proteomes" id="UP000243799">
    <property type="component" value="Unassembled WGS sequence"/>
</dbReference>
<gene>
    <name evidence="10" type="ORF">SAMN05216266_101133</name>
</gene>
<dbReference type="PANTHER" id="PTHR24221:SF654">
    <property type="entry name" value="ATP-BINDING CASSETTE SUB-FAMILY B MEMBER 6"/>
    <property type="match status" value="1"/>
</dbReference>
<dbReference type="CDD" id="cd07346">
    <property type="entry name" value="ABC_6TM_exporters"/>
    <property type="match status" value="1"/>
</dbReference>
<dbReference type="GO" id="GO:0034040">
    <property type="term" value="F:ATPase-coupled lipid transmembrane transporter activity"/>
    <property type="evidence" value="ECO:0007669"/>
    <property type="project" value="TreeGrafter"/>
</dbReference>
<evidence type="ECO:0000259" key="8">
    <source>
        <dbReference type="PROSITE" id="PS50893"/>
    </source>
</evidence>
<dbReference type="GO" id="GO:0005886">
    <property type="term" value="C:plasma membrane"/>
    <property type="evidence" value="ECO:0007669"/>
    <property type="project" value="UniProtKB-SubCell"/>
</dbReference>
<comment type="subcellular location">
    <subcellularLocation>
        <location evidence="1">Cell membrane</location>
        <topology evidence="1">Multi-pass membrane protein</topology>
    </subcellularLocation>
</comment>
<dbReference type="InterPro" id="IPR011527">
    <property type="entry name" value="ABC1_TM_dom"/>
</dbReference>
<dbReference type="STRING" id="490629.SAMN05216266_101133"/>
<dbReference type="InterPro" id="IPR003439">
    <property type="entry name" value="ABC_transporter-like_ATP-bd"/>
</dbReference>
<dbReference type="Gene3D" id="1.20.1560.10">
    <property type="entry name" value="ABC transporter type 1, transmembrane domain"/>
    <property type="match status" value="1"/>
</dbReference>
<keyword evidence="2 7" id="KW-0812">Transmembrane</keyword>
<evidence type="ECO:0000313" key="11">
    <source>
        <dbReference type="Proteomes" id="UP000243799"/>
    </source>
</evidence>
<keyword evidence="6 7" id="KW-0472">Membrane</keyword>
<feature type="transmembrane region" description="Helical" evidence="7">
    <location>
        <begin position="276"/>
        <end position="296"/>
    </location>
</feature>
<dbReference type="Pfam" id="PF00664">
    <property type="entry name" value="ABC_membrane"/>
    <property type="match status" value="1"/>
</dbReference>
<organism evidence="10 11">
    <name type="scientific">Amycolatopsis marina</name>
    <dbReference type="NCBI Taxonomy" id="490629"/>
    <lineage>
        <taxon>Bacteria</taxon>
        <taxon>Bacillati</taxon>
        <taxon>Actinomycetota</taxon>
        <taxon>Actinomycetes</taxon>
        <taxon>Pseudonocardiales</taxon>
        <taxon>Pseudonocardiaceae</taxon>
        <taxon>Amycolatopsis</taxon>
    </lineage>
</organism>
<dbReference type="PROSITE" id="PS50893">
    <property type="entry name" value="ABC_TRANSPORTER_2"/>
    <property type="match status" value="1"/>
</dbReference>
<dbReference type="AlphaFoldDB" id="A0A1I0VB37"/>
<evidence type="ECO:0000256" key="4">
    <source>
        <dbReference type="ARBA" id="ARBA00022840"/>
    </source>
</evidence>
<dbReference type="GO" id="GO:0005524">
    <property type="term" value="F:ATP binding"/>
    <property type="evidence" value="ECO:0007669"/>
    <property type="project" value="UniProtKB-KW"/>
</dbReference>
<keyword evidence="3" id="KW-0547">Nucleotide-binding</keyword>
<feature type="transmembrane region" description="Helical" evidence="7">
    <location>
        <begin position="60"/>
        <end position="85"/>
    </location>
</feature>
<evidence type="ECO:0000256" key="5">
    <source>
        <dbReference type="ARBA" id="ARBA00022989"/>
    </source>
</evidence>
<keyword evidence="5 7" id="KW-1133">Transmembrane helix</keyword>
<evidence type="ECO:0000256" key="6">
    <source>
        <dbReference type="ARBA" id="ARBA00023136"/>
    </source>
</evidence>
<dbReference type="EMBL" id="FOKG01000001">
    <property type="protein sequence ID" value="SFA73571.1"/>
    <property type="molecule type" value="Genomic_DNA"/>
</dbReference>
<dbReference type="SUPFAM" id="SSF52540">
    <property type="entry name" value="P-loop containing nucleoside triphosphate hydrolases"/>
    <property type="match status" value="1"/>
</dbReference>
<dbReference type="InterPro" id="IPR039421">
    <property type="entry name" value="Type_1_exporter"/>
</dbReference>
<dbReference type="InterPro" id="IPR003593">
    <property type="entry name" value="AAA+_ATPase"/>
</dbReference>